<dbReference type="Proteomes" id="UP000076078">
    <property type="component" value="Unassembled WGS sequence"/>
</dbReference>
<dbReference type="EMBL" id="LODT01000049">
    <property type="protein sequence ID" value="KYQ88676.1"/>
    <property type="molecule type" value="Genomic_DNA"/>
</dbReference>
<keyword evidence="1" id="KW-0677">Repeat</keyword>
<dbReference type="PANTHER" id="PTHR32134:SF169">
    <property type="entry name" value="FNIP REPEAT-CONTAINING PROTEIN-RELATED"/>
    <property type="match status" value="1"/>
</dbReference>
<dbReference type="OrthoDB" id="439743at2759"/>
<dbReference type="PANTHER" id="PTHR32134">
    <property type="entry name" value="FNIP REPEAT-CONTAINING PROTEIN"/>
    <property type="match status" value="1"/>
</dbReference>
<accession>A0A151Z3Y4</accession>
<dbReference type="InParanoid" id="A0A151Z3Y4"/>
<dbReference type="InterPro" id="IPR051251">
    <property type="entry name" value="STK_FNIP-Repeat"/>
</dbReference>
<evidence type="ECO:0000313" key="2">
    <source>
        <dbReference type="EMBL" id="KYQ88676.1"/>
    </source>
</evidence>
<evidence type="ECO:0000313" key="3">
    <source>
        <dbReference type="Proteomes" id="UP000076078"/>
    </source>
</evidence>
<reference evidence="2 3" key="1">
    <citation type="submission" date="2015-12" db="EMBL/GenBank/DDBJ databases">
        <title>Dictyostelia acquired genes for synthesis and detection of signals that induce cell-type specialization by lateral gene transfer from prokaryotes.</title>
        <authorList>
            <person name="Gloeckner G."/>
            <person name="Schaap P."/>
        </authorList>
    </citation>
    <scope>NUCLEOTIDE SEQUENCE [LARGE SCALE GENOMIC DNA]</scope>
    <source>
        <strain evidence="2 3">TK</strain>
    </source>
</reference>
<comment type="caution">
    <text evidence="2">The sequence shown here is derived from an EMBL/GenBank/DDBJ whole genome shotgun (WGS) entry which is preliminary data.</text>
</comment>
<gene>
    <name evidence="2" type="ORF">DLAC_10858</name>
</gene>
<evidence type="ECO:0008006" key="4">
    <source>
        <dbReference type="Google" id="ProtNLM"/>
    </source>
</evidence>
<sequence>MKYRTIQISNKEDMDIFIIFTALDIHNLKFKSYNQKLPKEFGKKMIENIIFNDEFDQIIESGTLPNNLKTLIFGTDFGFDNPENSLQIGSLPESLQTLTFGENFNQTLLAKLLPSQLLKLDLGLKFNKPLQNLPGSLKILILGKLFNQPINAGSLPPFMETLYLSSHFNYPLEVGSLPSTLKTLVMGEKYNFIIGKDIIPKQIHTLQLSKFYSHPIGENTLPGVIKLTLGYSYSCPIIEENIPSVKQIRYHGTNTTVLNSLKSLKKIVFDNPLNKITW</sequence>
<organism evidence="2 3">
    <name type="scientific">Tieghemostelium lacteum</name>
    <name type="common">Slime mold</name>
    <name type="synonym">Dictyostelium lacteum</name>
    <dbReference type="NCBI Taxonomy" id="361077"/>
    <lineage>
        <taxon>Eukaryota</taxon>
        <taxon>Amoebozoa</taxon>
        <taxon>Evosea</taxon>
        <taxon>Eumycetozoa</taxon>
        <taxon>Dictyostelia</taxon>
        <taxon>Dictyosteliales</taxon>
        <taxon>Raperosteliaceae</taxon>
        <taxon>Tieghemostelium</taxon>
    </lineage>
</organism>
<protein>
    <recommendedName>
        <fullName evidence="4">FNIP repeat-containing protein</fullName>
    </recommendedName>
</protein>
<dbReference type="OMA" id="FNDEFDQ"/>
<evidence type="ECO:0000256" key="1">
    <source>
        <dbReference type="ARBA" id="ARBA00022737"/>
    </source>
</evidence>
<name>A0A151Z3Y4_TIELA</name>
<proteinExistence type="predicted"/>
<dbReference type="Pfam" id="PF05725">
    <property type="entry name" value="FNIP"/>
    <property type="match status" value="3"/>
</dbReference>
<dbReference type="AlphaFoldDB" id="A0A151Z3Y4"/>
<keyword evidence="3" id="KW-1185">Reference proteome</keyword>
<dbReference type="InterPro" id="IPR008615">
    <property type="entry name" value="FNIP"/>
</dbReference>